<sequence length="655" mass="71757">MNSYDQLGYKAVGSRDQSRVNRAPDGSIIRNRTEGHVIECDGMHAVISASMRKNETASEDYWSVGMLISISVGDGVRTIGMLHKIESDNDVWDTEGDNHMKIHVELVGEITNDAAGKPRFNGGISAYPHLGAIAHRIRSADLSAVFENSDASAVKIGTLSQNSDIPALIAIDAMISRHFAVVGTTGVGKSSTVTLLMRKIIEARPDMRILILDPHNEFSSAFPDKSIVVSDSNLDLPFWAFRLEEFVEVLFRGNDHIPAEVDILRDMIPRAKQLFKGDERTTIRRAQKDGTGITADTPLPYRMSDLVRLIDDALGKLGNGEQRSHLKSLLARINALTSDPNFRFMFSKTTIEDNLDGVLSTIFRVPANGKPITVFQLNGIPSEVVNAVVSVLCRLAFDLAVWSNSKIKTLVLCEEAHRYIPANKADGFAPTRQAIARIAKEGRKYGVSLGVVTQRPGELDETILSQCNTFVAMRLGNDIDQSIVRKAISGASRSYLNFLPSLANREAIMFGQGVNTPMRMRFVNIPQHELPANHLMEEAGSRDDNVEIPIDIGTVLHKIRFPGGGSASDSMTDIAPLGGTYVDEQPASIPQQPTSDRFDTVRQSLFSETTPLRRPSPSSGASSSPIRQKESSPAAQSSEEPQRSANSIISRFRKP</sequence>
<dbReference type="Pfam" id="PF01935">
    <property type="entry name" value="DUF87"/>
    <property type="match status" value="1"/>
</dbReference>
<dbReference type="Proteomes" id="UP000038011">
    <property type="component" value="Unassembled WGS sequence"/>
</dbReference>
<dbReference type="OrthoDB" id="9806951at2"/>
<feature type="compositionally biased region" description="Polar residues" evidence="1">
    <location>
        <begin position="588"/>
        <end position="610"/>
    </location>
</feature>
<dbReference type="InterPro" id="IPR027417">
    <property type="entry name" value="P-loop_NTPase"/>
</dbReference>
<comment type="caution">
    <text evidence="3">The sequence shown here is derived from an EMBL/GenBank/DDBJ whole genome shotgun (WGS) entry which is preliminary data.</text>
</comment>
<evidence type="ECO:0000259" key="2">
    <source>
        <dbReference type="Pfam" id="PF01935"/>
    </source>
</evidence>
<dbReference type="PATRIC" id="fig|1514904.3.peg.152"/>
<dbReference type="SUPFAM" id="SSF52540">
    <property type="entry name" value="P-loop containing nucleoside triphosphate hydrolases"/>
    <property type="match status" value="1"/>
</dbReference>
<accession>A0A0M9GQ66</accession>
<dbReference type="InterPro" id="IPR008571">
    <property type="entry name" value="HerA-like"/>
</dbReference>
<reference evidence="3 4" key="1">
    <citation type="submission" date="2015-01" db="EMBL/GenBank/DDBJ databases">
        <title>Ahrensia donghaiensis sp. nov., a novel dimethylsulphoniopropionate-cleavage bacterium isolated from seawater and emended descriptions of the genus Ahrensia and Ahrensia kielensis.</title>
        <authorList>
            <person name="Liu J."/>
        </authorList>
    </citation>
    <scope>NUCLEOTIDE SEQUENCE [LARGE SCALE GENOMIC DNA]</scope>
    <source>
        <strain evidence="3 4">LZD062</strain>
    </source>
</reference>
<feature type="domain" description="Helicase HerA central" evidence="2">
    <location>
        <begin position="154"/>
        <end position="395"/>
    </location>
</feature>
<dbReference type="InterPro" id="IPR002789">
    <property type="entry name" value="HerA_central"/>
</dbReference>
<gene>
    <name evidence="3" type="ORF">SU32_00745</name>
</gene>
<organism evidence="3 4">
    <name type="scientific">Ahrensia marina</name>
    <dbReference type="NCBI Taxonomy" id="1514904"/>
    <lineage>
        <taxon>Bacteria</taxon>
        <taxon>Pseudomonadati</taxon>
        <taxon>Pseudomonadota</taxon>
        <taxon>Alphaproteobacteria</taxon>
        <taxon>Hyphomicrobiales</taxon>
        <taxon>Ahrensiaceae</taxon>
        <taxon>Ahrensia</taxon>
    </lineage>
</organism>
<keyword evidence="4" id="KW-1185">Reference proteome</keyword>
<dbReference type="Gene3D" id="3.40.50.300">
    <property type="entry name" value="P-loop containing nucleotide triphosphate hydrolases"/>
    <property type="match status" value="2"/>
</dbReference>
<feature type="compositionally biased region" description="Low complexity" evidence="1">
    <location>
        <begin position="615"/>
        <end position="639"/>
    </location>
</feature>
<name>A0A0M9GQ66_9HYPH</name>
<feature type="region of interest" description="Disordered" evidence="1">
    <location>
        <begin position="564"/>
        <end position="655"/>
    </location>
</feature>
<dbReference type="PANTHER" id="PTHR42957:SF1">
    <property type="entry name" value="HELICASE MJ1565-RELATED"/>
    <property type="match status" value="1"/>
</dbReference>
<dbReference type="AlphaFoldDB" id="A0A0M9GQ66"/>
<dbReference type="STRING" id="1514904.SU32_00745"/>
<dbReference type="PANTHER" id="PTHR42957">
    <property type="entry name" value="HELICASE MJ1565-RELATED"/>
    <property type="match status" value="1"/>
</dbReference>
<evidence type="ECO:0000256" key="1">
    <source>
        <dbReference type="SAM" id="MobiDB-lite"/>
    </source>
</evidence>
<evidence type="ECO:0000313" key="4">
    <source>
        <dbReference type="Proteomes" id="UP000038011"/>
    </source>
</evidence>
<dbReference type="EMBL" id="JXMU01000001">
    <property type="protein sequence ID" value="KPB02839.1"/>
    <property type="molecule type" value="Genomic_DNA"/>
</dbReference>
<evidence type="ECO:0000313" key="3">
    <source>
        <dbReference type="EMBL" id="KPB02839.1"/>
    </source>
</evidence>
<protein>
    <submittedName>
        <fullName evidence="3">ATPase</fullName>
    </submittedName>
</protein>
<dbReference type="RefSeq" id="WP_053997401.1">
    <property type="nucleotide sequence ID" value="NZ_JXMU01000001.1"/>
</dbReference>
<proteinExistence type="predicted"/>